<keyword evidence="1" id="KW-1133">Transmembrane helix</keyword>
<sequence>MTRSLIFGSLAGIASAVLVLTAASGPLGIMLGYLAPLPLFFAGLTHGVTAVGIAGVVGTLVSAVNGLLAGGVYLVTFAAPVAVVVRQALLARPATEASTGADVSDGLEWYPVGRVVLWLAGWSLGLFGIALLLTADREGGLPSMLQPLLTQFLSAMQQGAGQGADLEVMAKRLALLMPAVFGVSWLVMMTINGTLAQGMAVLLKQNRRPTPLYRSFTLSRSLAVALVAALVAAAVLPGDVAFIGGTVAAILAFPFFLQGLAVVHGLAARASLPGLVLAAFYAALVVAGALVGVLVVILGFIEEWAGFRRRFAGAGTSQEKN</sequence>
<dbReference type="InterPro" id="IPR018710">
    <property type="entry name" value="DUF2232"/>
</dbReference>
<feature type="transmembrane region" description="Helical" evidence="1">
    <location>
        <begin position="115"/>
        <end position="135"/>
    </location>
</feature>
<feature type="transmembrane region" description="Helical" evidence="1">
    <location>
        <begin position="39"/>
        <end position="61"/>
    </location>
</feature>
<feature type="transmembrane region" description="Helical" evidence="1">
    <location>
        <begin position="217"/>
        <end position="236"/>
    </location>
</feature>
<dbReference type="Proteomes" id="UP000317496">
    <property type="component" value="Chromosome"/>
</dbReference>
<evidence type="ECO:0000256" key="1">
    <source>
        <dbReference type="SAM" id="Phobius"/>
    </source>
</evidence>
<reference evidence="2 3" key="1">
    <citation type="submission" date="2019-07" db="EMBL/GenBank/DDBJ databases">
        <title>Genome sequencing for Ferrovibrio sp. K5.</title>
        <authorList>
            <person name="Park S.-J."/>
        </authorList>
    </citation>
    <scope>NUCLEOTIDE SEQUENCE [LARGE SCALE GENOMIC DNA]</scope>
    <source>
        <strain evidence="2 3">K5</strain>
    </source>
</reference>
<dbReference type="EMBL" id="CP041636">
    <property type="protein sequence ID" value="QDO98440.1"/>
    <property type="molecule type" value="Genomic_DNA"/>
</dbReference>
<dbReference type="OrthoDB" id="7335270at2"/>
<name>A0A516H4A0_9PROT</name>
<dbReference type="KEGG" id="fer:FNB15_14660"/>
<feature type="transmembrane region" description="Helical" evidence="1">
    <location>
        <begin position="175"/>
        <end position="196"/>
    </location>
</feature>
<dbReference type="Pfam" id="PF09991">
    <property type="entry name" value="DUF2232"/>
    <property type="match status" value="1"/>
</dbReference>
<protein>
    <submittedName>
        <fullName evidence="2">DUF2232 domain-containing protein</fullName>
    </submittedName>
</protein>
<feature type="transmembrane region" description="Helical" evidence="1">
    <location>
        <begin position="67"/>
        <end position="85"/>
    </location>
</feature>
<feature type="transmembrane region" description="Helical" evidence="1">
    <location>
        <begin position="6"/>
        <end position="27"/>
    </location>
</feature>
<evidence type="ECO:0000313" key="2">
    <source>
        <dbReference type="EMBL" id="QDO98440.1"/>
    </source>
</evidence>
<dbReference type="AlphaFoldDB" id="A0A516H4A0"/>
<accession>A0A516H4A0</accession>
<organism evidence="2 3">
    <name type="scientific">Ferrovibrio terrae</name>
    <dbReference type="NCBI Taxonomy" id="2594003"/>
    <lineage>
        <taxon>Bacteria</taxon>
        <taxon>Pseudomonadati</taxon>
        <taxon>Pseudomonadota</taxon>
        <taxon>Alphaproteobacteria</taxon>
        <taxon>Rhodospirillales</taxon>
        <taxon>Rhodospirillaceae</taxon>
        <taxon>Ferrovibrio</taxon>
    </lineage>
</organism>
<feature type="transmembrane region" description="Helical" evidence="1">
    <location>
        <begin position="275"/>
        <end position="301"/>
    </location>
</feature>
<keyword evidence="3" id="KW-1185">Reference proteome</keyword>
<proteinExistence type="predicted"/>
<dbReference type="RefSeq" id="WP_144069421.1">
    <property type="nucleotide sequence ID" value="NZ_CP041636.1"/>
</dbReference>
<feature type="transmembrane region" description="Helical" evidence="1">
    <location>
        <begin position="242"/>
        <end position="263"/>
    </location>
</feature>
<evidence type="ECO:0000313" key="3">
    <source>
        <dbReference type="Proteomes" id="UP000317496"/>
    </source>
</evidence>
<keyword evidence="1" id="KW-0472">Membrane</keyword>
<keyword evidence="1" id="KW-0812">Transmembrane</keyword>
<gene>
    <name evidence="2" type="ORF">FNB15_14660</name>
</gene>